<proteinExistence type="predicted"/>
<protein>
    <recommendedName>
        <fullName evidence="1 6">Inositol-pentakisphosphate 2-kinase</fullName>
        <ecNumber evidence="1 6">2.7.1.158</ecNumber>
    </recommendedName>
</protein>
<gene>
    <name evidence="7" type="ORF">FisN_30Lu046</name>
</gene>
<comment type="caution">
    <text evidence="7">The sequence shown here is derived from an EMBL/GenBank/DDBJ whole genome shotgun (WGS) entry which is preliminary data.</text>
</comment>
<sequence>MIDEVEKHDWSYLTEGGKHVIFSSSSSTWLLRIDKADLVKGGQGNKGCTDVEFLSNFLAPYVSKPTYLNLPPCFAKKLLQEALACGRIPASRKKDWSSSDKDNKKSKQLPTIAQFVRDARLWHSDPSQNTLFSVEIKPKAGYRCFSPLVDPGRRIKYQVPRFCLMQQLRGSCSKYNPLDLFSGNIDRMEIAVQELFQCPQNNLRVWRGREAFDAKGDAVSFLKVMTTRVLYEEPCLSKLLELQRLDILDGDGAVLLYEHLIQLCEGQEHVAMELIDSSWKLAVVSLLV</sequence>
<dbReference type="InterPro" id="IPR009286">
    <property type="entry name" value="Ins_P5_2-kin"/>
</dbReference>
<dbReference type="Proteomes" id="UP000198406">
    <property type="component" value="Unassembled WGS sequence"/>
</dbReference>
<reference evidence="7 8" key="1">
    <citation type="journal article" date="2015" name="Plant Cell">
        <title>Oil accumulation by the oleaginous diatom Fistulifera solaris as revealed by the genome and transcriptome.</title>
        <authorList>
            <person name="Tanaka T."/>
            <person name="Maeda Y."/>
            <person name="Veluchamy A."/>
            <person name="Tanaka M."/>
            <person name="Abida H."/>
            <person name="Marechal E."/>
            <person name="Bowler C."/>
            <person name="Muto M."/>
            <person name="Sunaga Y."/>
            <person name="Tanaka M."/>
            <person name="Yoshino T."/>
            <person name="Taniguchi T."/>
            <person name="Fukuda Y."/>
            <person name="Nemoto M."/>
            <person name="Matsumoto M."/>
            <person name="Wong P.S."/>
            <person name="Aburatani S."/>
            <person name="Fujibuchi W."/>
        </authorList>
    </citation>
    <scope>NUCLEOTIDE SEQUENCE [LARGE SCALE GENOMIC DNA]</scope>
    <source>
        <strain evidence="7 8">JPCC DA0580</strain>
    </source>
</reference>
<dbReference type="EMBL" id="BDSP01000073">
    <property type="protein sequence ID" value="GAX13745.1"/>
    <property type="molecule type" value="Genomic_DNA"/>
</dbReference>
<comment type="function">
    <text evidence="6">Phosphorylates Ins(1,3,4,5,6)P5 at position 2 to form Ins(1,2,3,4,5,6)P6 (InsP6 or phytate).</text>
</comment>
<dbReference type="InParanoid" id="A0A1Z5JIB6"/>
<evidence type="ECO:0000256" key="4">
    <source>
        <dbReference type="ARBA" id="ARBA00022777"/>
    </source>
</evidence>
<keyword evidence="4 6" id="KW-0418">Kinase</keyword>
<comment type="catalytic activity">
    <reaction evidence="6">
        <text>1D-myo-inositol 1,3,4,5,6-pentakisphosphate + ATP = 1D-myo-inositol hexakisphosphate + ADP + H(+)</text>
        <dbReference type="Rhea" id="RHEA:20313"/>
        <dbReference type="ChEBI" id="CHEBI:15378"/>
        <dbReference type="ChEBI" id="CHEBI:30616"/>
        <dbReference type="ChEBI" id="CHEBI:57733"/>
        <dbReference type="ChEBI" id="CHEBI:58130"/>
        <dbReference type="ChEBI" id="CHEBI:456216"/>
        <dbReference type="EC" id="2.7.1.158"/>
    </reaction>
</comment>
<evidence type="ECO:0000256" key="3">
    <source>
        <dbReference type="ARBA" id="ARBA00022741"/>
    </source>
</evidence>
<dbReference type="Pfam" id="PF06090">
    <property type="entry name" value="Ins_P5_2-kin"/>
    <property type="match status" value="1"/>
</dbReference>
<dbReference type="GO" id="GO:0035299">
    <property type="term" value="F:inositol-1,3,4,5,6-pentakisphosphate 2-kinase activity"/>
    <property type="evidence" value="ECO:0007669"/>
    <property type="project" value="UniProtKB-EC"/>
</dbReference>
<dbReference type="PANTHER" id="PTHR14456">
    <property type="entry name" value="INOSITOL POLYPHOSPHATE KINASE 1"/>
    <property type="match status" value="1"/>
</dbReference>
<dbReference type="EC" id="2.7.1.158" evidence="1 6"/>
<evidence type="ECO:0000256" key="6">
    <source>
        <dbReference type="RuleBase" id="RU364126"/>
    </source>
</evidence>
<dbReference type="GO" id="GO:0005634">
    <property type="term" value="C:nucleus"/>
    <property type="evidence" value="ECO:0007669"/>
    <property type="project" value="TreeGrafter"/>
</dbReference>
<evidence type="ECO:0000313" key="7">
    <source>
        <dbReference type="EMBL" id="GAX13745.1"/>
    </source>
</evidence>
<evidence type="ECO:0000256" key="2">
    <source>
        <dbReference type="ARBA" id="ARBA00022679"/>
    </source>
</evidence>
<evidence type="ECO:0000313" key="8">
    <source>
        <dbReference type="Proteomes" id="UP000198406"/>
    </source>
</evidence>
<dbReference type="OrthoDB" id="272370at2759"/>
<dbReference type="PANTHER" id="PTHR14456:SF2">
    <property type="entry name" value="INOSITOL-PENTAKISPHOSPHATE 2-KINASE"/>
    <property type="match status" value="1"/>
</dbReference>
<evidence type="ECO:0000256" key="5">
    <source>
        <dbReference type="ARBA" id="ARBA00022840"/>
    </source>
</evidence>
<organism evidence="7 8">
    <name type="scientific">Fistulifera solaris</name>
    <name type="common">Oleaginous diatom</name>
    <dbReference type="NCBI Taxonomy" id="1519565"/>
    <lineage>
        <taxon>Eukaryota</taxon>
        <taxon>Sar</taxon>
        <taxon>Stramenopiles</taxon>
        <taxon>Ochrophyta</taxon>
        <taxon>Bacillariophyta</taxon>
        <taxon>Bacillariophyceae</taxon>
        <taxon>Bacillariophycidae</taxon>
        <taxon>Naviculales</taxon>
        <taxon>Naviculaceae</taxon>
        <taxon>Fistulifera</taxon>
    </lineage>
</organism>
<comment type="domain">
    <text evidence="6">The EXKPK motif is conserved in inositol-pentakisphosphate 2-kinases of both family 1 and 2.</text>
</comment>
<name>A0A1Z5JIB6_FISSO</name>
<keyword evidence="8" id="KW-1185">Reference proteome</keyword>
<accession>A0A1Z5JIB6</accession>
<keyword evidence="5 6" id="KW-0067">ATP-binding</keyword>
<evidence type="ECO:0000256" key="1">
    <source>
        <dbReference type="ARBA" id="ARBA00012023"/>
    </source>
</evidence>
<keyword evidence="2 6" id="KW-0808">Transferase</keyword>
<dbReference type="GO" id="GO:0005524">
    <property type="term" value="F:ATP binding"/>
    <property type="evidence" value="ECO:0007669"/>
    <property type="project" value="UniProtKB-KW"/>
</dbReference>
<dbReference type="AlphaFoldDB" id="A0A1Z5JIB6"/>
<keyword evidence="3 6" id="KW-0547">Nucleotide-binding</keyword>
<dbReference type="GO" id="GO:0032958">
    <property type="term" value="P:inositol phosphate biosynthetic process"/>
    <property type="evidence" value="ECO:0007669"/>
    <property type="project" value="TreeGrafter"/>
</dbReference>